<dbReference type="Proteomes" id="UP000298663">
    <property type="component" value="Unassembled WGS sequence"/>
</dbReference>
<protein>
    <submittedName>
        <fullName evidence="2">Uncharacterized protein</fullName>
    </submittedName>
</protein>
<reference evidence="2 3" key="1">
    <citation type="journal article" date="2015" name="Genome Biol.">
        <title>Comparative genomics of Steinernema reveals deeply conserved gene regulatory networks.</title>
        <authorList>
            <person name="Dillman A.R."/>
            <person name="Macchietto M."/>
            <person name="Porter C.F."/>
            <person name="Rogers A."/>
            <person name="Williams B."/>
            <person name="Antoshechkin I."/>
            <person name="Lee M.M."/>
            <person name="Goodwin Z."/>
            <person name="Lu X."/>
            <person name="Lewis E.E."/>
            <person name="Goodrich-Blair H."/>
            <person name="Stock S.P."/>
            <person name="Adams B.J."/>
            <person name="Sternberg P.W."/>
            <person name="Mortazavi A."/>
        </authorList>
    </citation>
    <scope>NUCLEOTIDE SEQUENCE [LARGE SCALE GENOMIC DNA]</scope>
    <source>
        <strain evidence="2 3">ALL</strain>
    </source>
</reference>
<evidence type="ECO:0000313" key="3">
    <source>
        <dbReference type="Proteomes" id="UP000298663"/>
    </source>
</evidence>
<feature type="region of interest" description="Disordered" evidence="1">
    <location>
        <begin position="1"/>
        <end position="92"/>
    </location>
</feature>
<reference evidence="2 3" key="2">
    <citation type="journal article" date="2019" name="G3 (Bethesda)">
        <title>Hybrid Assembly of the Genome of the Entomopathogenic Nematode Steinernema carpocapsae Identifies the X-Chromosome.</title>
        <authorList>
            <person name="Serra L."/>
            <person name="Macchietto M."/>
            <person name="Macias-Munoz A."/>
            <person name="McGill C.J."/>
            <person name="Rodriguez I.M."/>
            <person name="Rodriguez B."/>
            <person name="Murad R."/>
            <person name="Mortazavi A."/>
        </authorList>
    </citation>
    <scope>NUCLEOTIDE SEQUENCE [LARGE SCALE GENOMIC DNA]</scope>
    <source>
        <strain evidence="2 3">ALL</strain>
    </source>
</reference>
<gene>
    <name evidence="2" type="ORF">L596_023636</name>
</gene>
<feature type="compositionally biased region" description="Basic and acidic residues" evidence="1">
    <location>
        <begin position="36"/>
        <end position="50"/>
    </location>
</feature>
<feature type="compositionally biased region" description="Basic residues" evidence="1">
    <location>
        <begin position="56"/>
        <end position="69"/>
    </location>
</feature>
<comment type="caution">
    <text evidence="2">The sequence shown here is derived from an EMBL/GenBank/DDBJ whole genome shotgun (WGS) entry which is preliminary data.</text>
</comment>
<organism evidence="2 3">
    <name type="scientific">Steinernema carpocapsae</name>
    <name type="common">Entomopathogenic nematode</name>
    <dbReference type="NCBI Taxonomy" id="34508"/>
    <lineage>
        <taxon>Eukaryota</taxon>
        <taxon>Metazoa</taxon>
        <taxon>Ecdysozoa</taxon>
        <taxon>Nematoda</taxon>
        <taxon>Chromadorea</taxon>
        <taxon>Rhabditida</taxon>
        <taxon>Tylenchina</taxon>
        <taxon>Panagrolaimomorpha</taxon>
        <taxon>Strongyloidoidea</taxon>
        <taxon>Steinernematidae</taxon>
        <taxon>Steinernema</taxon>
    </lineage>
</organism>
<evidence type="ECO:0000256" key="1">
    <source>
        <dbReference type="SAM" id="MobiDB-lite"/>
    </source>
</evidence>
<evidence type="ECO:0000313" key="2">
    <source>
        <dbReference type="EMBL" id="TKR67487.1"/>
    </source>
</evidence>
<dbReference type="AlphaFoldDB" id="A0A4U5ME82"/>
<sequence length="92" mass="10408">MARGEDPSIAALRWSCLPSPRGTPARERGGRRRTSSKGDWERRRGEREANTESCLRHMRPTAGGRRHKDRPPWRGGGGGEDRGSWNSPPEFR</sequence>
<proteinExistence type="predicted"/>
<keyword evidence="3" id="KW-1185">Reference proteome</keyword>
<accession>A0A4U5ME82</accession>
<name>A0A4U5ME82_STECR</name>
<dbReference type="EMBL" id="AZBU02000008">
    <property type="protein sequence ID" value="TKR67487.1"/>
    <property type="molecule type" value="Genomic_DNA"/>
</dbReference>